<evidence type="ECO:0000313" key="5">
    <source>
        <dbReference type="EMBL" id="OVF06634.1"/>
    </source>
</evidence>
<sequence length="752" mass="84190">MTEAKISVNTTAAPAASSATGNQSHSHNLSINSISSIAEPTTPPTATTGSKSYLWDSAKMNGTLALPTFNLDSQKAPETTHIRQYSLESDPLETENQRARAYPLNPAIVIAPPVKIDKEYLASINKTPLSQLKDQIFRLAKDQHGCRFLQKRIDENVVSNSQTREANFEVIFEQVHPILYELIIDPFGNYLIQKLIDYCDETNLNLILETLQFNLFSISINQHGTRALQKVIDRMSSDYQLSLLIKGLKPYIIELIKDLNGNHVIQKILNKYSPENCQFIYDSIIQDLLVVATHKHGCCVLQKCLNHVNPSQLMQFSTNILKYNVFMKLVNDQFGNYVLQYLISIDSIEVNGQLYSNFVRFGVSDLCKSKFSSNVVEKLMRNCFNNEFKSVEFSNLKFSLVSQILSSDLNKLINDPYGNYVIQTLIDTLINPSITYLFDSPGGGRILLPSLQMLVAEDYQNQMDSLQIQIIKRWFRNCKIVSSFGRRIQSKINIILSGYSKVQRKSYPSQNGSSMPFMPPVSNQSMNANGEFIHTAGFTGSKQISNRSMSLEPLQLNPYLGYKHSYANSHGQEAFARQAQNGSVQDFGMNQLSFGGYSLAPHNSNNGAFRSAPRNLPSNAEIPEFRNSEYNIPNNMHNPKHSIAFNPCAVSYANSNEAMFDYKPHQNAGNSGSVDNSYVTQPASNGLHHYAPGRPPIDNSAKLVQQNVLAFNAQPQAGKFGQDFQFGNSNYYNQTHPNIPFNSMGGKGRFSG</sequence>
<organism evidence="5 6">
    <name type="scientific">Clavispora lusitaniae</name>
    <name type="common">Candida lusitaniae</name>
    <dbReference type="NCBI Taxonomy" id="36911"/>
    <lineage>
        <taxon>Eukaryota</taxon>
        <taxon>Fungi</taxon>
        <taxon>Dikarya</taxon>
        <taxon>Ascomycota</taxon>
        <taxon>Saccharomycotina</taxon>
        <taxon>Pichiomycetes</taxon>
        <taxon>Metschnikowiaceae</taxon>
        <taxon>Clavispora</taxon>
    </lineage>
</organism>
<dbReference type="InterPro" id="IPR001313">
    <property type="entry name" value="Pumilio_RNA-bd_rpt"/>
</dbReference>
<dbReference type="PANTHER" id="PTHR12537">
    <property type="entry name" value="RNA BINDING PROTEIN PUMILIO-RELATED"/>
    <property type="match status" value="1"/>
</dbReference>
<feature type="repeat" description="Pumilio" evidence="2">
    <location>
        <begin position="283"/>
        <end position="318"/>
    </location>
</feature>
<comment type="caution">
    <text evidence="5">The sequence shown here is derived from an EMBL/GenBank/DDBJ whole genome shotgun (WGS) entry which is preliminary data.</text>
</comment>
<evidence type="ECO:0000259" key="4">
    <source>
        <dbReference type="PROSITE" id="PS50303"/>
    </source>
</evidence>
<protein>
    <submittedName>
        <fullName evidence="5">Suppressor protein</fullName>
    </submittedName>
</protein>
<feature type="repeat" description="Pumilio" evidence="2">
    <location>
        <begin position="319"/>
        <end position="356"/>
    </location>
</feature>
<feature type="repeat" description="Pumilio" evidence="2">
    <location>
        <begin position="403"/>
        <end position="439"/>
    </location>
</feature>
<dbReference type="PROSITE" id="PS50303">
    <property type="entry name" value="PUM_HD"/>
    <property type="match status" value="1"/>
</dbReference>
<dbReference type="AlphaFoldDB" id="A0AA91SZZ6"/>
<feature type="domain" description="PUM-HD" evidence="4">
    <location>
        <begin position="105"/>
        <end position="496"/>
    </location>
</feature>
<gene>
    <name evidence="5" type="ORF">A9F13_19g00319</name>
</gene>
<accession>A0AA91SZZ6</accession>
<dbReference type="EMBL" id="LYUB02000019">
    <property type="protein sequence ID" value="OVF06634.1"/>
    <property type="molecule type" value="Genomic_DNA"/>
</dbReference>
<dbReference type="PROSITE" id="PS50302">
    <property type="entry name" value="PUM"/>
    <property type="match status" value="7"/>
</dbReference>
<evidence type="ECO:0000256" key="2">
    <source>
        <dbReference type="PROSITE-ProRule" id="PRU00317"/>
    </source>
</evidence>
<dbReference type="GO" id="GO:0005737">
    <property type="term" value="C:cytoplasm"/>
    <property type="evidence" value="ECO:0007669"/>
    <property type="project" value="TreeGrafter"/>
</dbReference>
<feature type="repeat" description="Pumilio" evidence="2">
    <location>
        <begin position="210"/>
        <end position="246"/>
    </location>
</feature>
<evidence type="ECO:0000256" key="3">
    <source>
        <dbReference type="SAM" id="MobiDB-lite"/>
    </source>
</evidence>
<dbReference type="PANTHER" id="PTHR12537:SF80">
    <property type="entry name" value="SUPPRESSOR PROTEIN MPT5"/>
    <property type="match status" value="1"/>
</dbReference>
<feature type="repeat" description="Pumilio" evidence="2">
    <location>
        <begin position="247"/>
        <end position="282"/>
    </location>
</feature>
<dbReference type="GO" id="GO:0010608">
    <property type="term" value="P:post-transcriptional regulation of gene expression"/>
    <property type="evidence" value="ECO:0007669"/>
    <property type="project" value="TreeGrafter"/>
</dbReference>
<proteinExistence type="predicted"/>
<feature type="region of interest" description="Disordered" evidence="3">
    <location>
        <begin position="1"/>
        <end position="28"/>
    </location>
</feature>
<reference evidence="5 6" key="1">
    <citation type="submission" date="2017-04" db="EMBL/GenBank/DDBJ databases">
        <title>Draft genome of the yeast Clavispora lusitaniae type strain CBS 6936.</title>
        <authorList>
            <person name="Durrens P."/>
            <person name="Klopp C."/>
            <person name="Biteau N."/>
            <person name="Fitton-Ouhabi V."/>
            <person name="Dementhon K."/>
            <person name="Accoceberry I."/>
            <person name="Sherman D.J."/>
            <person name="Noel T."/>
        </authorList>
    </citation>
    <scope>NUCLEOTIDE SEQUENCE [LARGE SCALE GENOMIC DNA]</scope>
    <source>
        <strain evidence="5 6">CBS 6936</strain>
    </source>
</reference>
<dbReference type="CDD" id="cd07920">
    <property type="entry name" value="Pumilio"/>
    <property type="match status" value="1"/>
</dbReference>
<dbReference type="InterPro" id="IPR011989">
    <property type="entry name" value="ARM-like"/>
</dbReference>
<dbReference type="GO" id="GO:0003729">
    <property type="term" value="F:mRNA binding"/>
    <property type="evidence" value="ECO:0007669"/>
    <property type="project" value="UniProtKB-ARBA"/>
</dbReference>
<keyword evidence="1" id="KW-0677">Repeat</keyword>
<dbReference type="KEGG" id="clus:A9F13_19g00319"/>
<dbReference type="SMART" id="SM00025">
    <property type="entry name" value="Pumilio"/>
    <property type="match status" value="8"/>
</dbReference>
<dbReference type="SUPFAM" id="SSF48371">
    <property type="entry name" value="ARM repeat"/>
    <property type="match status" value="1"/>
</dbReference>
<dbReference type="InterPro" id="IPR033133">
    <property type="entry name" value="PUM-HD"/>
</dbReference>
<dbReference type="Gene3D" id="1.25.10.10">
    <property type="entry name" value="Leucine-rich Repeat Variant"/>
    <property type="match status" value="1"/>
</dbReference>
<feature type="repeat" description="Pumilio" evidence="2">
    <location>
        <begin position="174"/>
        <end position="209"/>
    </location>
</feature>
<feature type="repeat" description="Pumilio" evidence="2">
    <location>
        <begin position="131"/>
        <end position="173"/>
    </location>
</feature>
<name>A0AA91SZZ6_CLALS</name>
<evidence type="ECO:0000256" key="1">
    <source>
        <dbReference type="ARBA" id="ARBA00022737"/>
    </source>
</evidence>
<dbReference type="GO" id="GO:0010629">
    <property type="term" value="P:negative regulation of gene expression"/>
    <property type="evidence" value="ECO:0007669"/>
    <property type="project" value="UniProtKB-ARBA"/>
</dbReference>
<dbReference type="InterPro" id="IPR016024">
    <property type="entry name" value="ARM-type_fold"/>
</dbReference>
<dbReference type="Proteomes" id="UP000195602">
    <property type="component" value="Unassembled WGS sequence"/>
</dbReference>
<dbReference type="Pfam" id="PF00806">
    <property type="entry name" value="PUF"/>
    <property type="match status" value="8"/>
</dbReference>
<feature type="compositionally biased region" description="Low complexity" evidence="3">
    <location>
        <begin position="10"/>
        <end position="28"/>
    </location>
</feature>
<dbReference type="InterPro" id="IPR033712">
    <property type="entry name" value="Pumilio_RNA-bd"/>
</dbReference>
<evidence type="ECO:0000313" key="6">
    <source>
        <dbReference type="Proteomes" id="UP000195602"/>
    </source>
</evidence>